<gene>
    <name evidence="3" type="ORF">CHU93_11535</name>
</gene>
<reference evidence="3 4" key="1">
    <citation type="submission" date="2017-07" db="EMBL/GenBank/DDBJ databases">
        <title>Sandarakinorhabdus cyanobacteriorum sp. nov., a novel bacterium isolated from cyanobacterial aggregates in a eutrophic lake.</title>
        <authorList>
            <person name="Cai H."/>
        </authorList>
    </citation>
    <scope>NUCLEOTIDE SEQUENCE [LARGE SCALE GENOMIC DNA]</scope>
    <source>
        <strain evidence="3 4">TH057</strain>
    </source>
</reference>
<evidence type="ECO:0000256" key="1">
    <source>
        <dbReference type="SAM" id="SignalP"/>
    </source>
</evidence>
<evidence type="ECO:0000313" key="3">
    <source>
        <dbReference type="EMBL" id="OYQ26746.1"/>
    </source>
</evidence>
<dbReference type="InterPro" id="IPR011105">
    <property type="entry name" value="Cell_wall_hydrolase_SleB"/>
</dbReference>
<dbReference type="Pfam" id="PF07486">
    <property type="entry name" value="Hydrolase_2"/>
    <property type="match status" value="1"/>
</dbReference>
<proteinExistence type="predicted"/>
<dbReference type="Proteomes" id="UP000216991">
    <property type="component" value="Unassembled WGS sequence"/>
</dbReference>
<dbReference type="AlphaFoldDB" id="A0A255YBW6"/>
<protein>
    <recommendedName>
        <fullName evidence="2">Cell wall hydrolase SleB domain-containing protein</fullName>
    </recommendedName>
</protein>
<accession>A0A255YBW6</accession>
<keyword evidence="1" id="KW-0732">Signal</keyword>
<dbReference type="EMBL" id="NOXT01000116">
    <property type="protein sequence ID" value="OYQ26746.1"/>
    <property type="molecule type" value="Genomic_DNA"/>
</dbReference>
<feature type="domain" description="Cell wall hydrolase SleB" evidence="2">
    <location>
        <begin position="91"/>
        <end position="189"/>
    </location>
</feature>
<evidence type="ECO:0000259" key="2">
    <source>
        <dbReference type="Pfam" id="PF07486"/>
    </source>
</evidence>
<dbReference type="Gene3D" id="1.10.10.2520">
    <property type="entry name" value="Cell wall hydrolase SleB, domain 1"/>
    <property type="match status" value="1"/>
</dbReference>
<keyword evidence="4" id="KW-1185">Reference proteome</keyword>
<dbReference type="InterPro" id="IPR042047">
    <property type="entry name" value="SleB_dom1"/>
</dbReference>
<dbReference type="OrthoDB" id="9785345at2"/>
<feature type="signal peptide" evidence="1">
    <location>
        <begin position="1"/>
        <end position="31"/>
    </location>
</feature>
<feature type="chain" id="PRO_5012491096" description="Cell wall hydrolase SleB domain-containing protein" evidence="1">
    <location>
        <begin position="32"/>
        <end position="190"/>
    </location>
</feature>
<dbReference type="GO" id="GO:0016787">
    <property type="term" value="F:hydrolase activity"/>
    <property type="evidence" value="ECO:0007669"/>
    <property type="project" value="InterPro"/>
</dbReference>
<dbReference type="RefSeq" id="WP_094474214.1">
    <property type="nucleotide sequence ID" value="NZ_NOXT01000116.1"/>
</dbReference>
<organism evidence="3 4">
    <name type="scientific">Sandarakinorhabdus cyanobacteriorum</name>
    <dbReference type="NCBI Taxonomy" id="1981098"/>
    <lineage>
        <taxon>Bacteria</taxon>
        <taxon>Pseudomonadati</taxon>
        <taxon>Pseudomonadota</taxon>
        <taxon>Alphaproteobacteria</taxon>
        <taxon>Sphingomonadales</taxon>
        <taxon>Sphingosinicellaceae</taxon>
        <taxon>Sandarakinorhabdus</taxon>
    </lineage>
</organism>
<comment type="caution">
    <text evidence="3">The sequence shown here is derived from an EMBL/GenBank/DDBJ whole genome shotgun (WGS) entry which is preliminary data.</text>
</comment>
<evidence type="ECO:0000313" key="4">
    <source>
        <dbReference type="Proteomes" id="UP000216991"/>
    </source>
</evidence>
<sequence length="190" mass="19949">MVAGAIRNIKSQAARLIAAAMLMAVAAPALAETSLPILPGEDDRVVAAAAGQPVPGASGLANLVQMVSTAPAATDAELDCLATAVWFESRGEALEGQLAVAQAVVNRAQSGRWGKGVCGVIKAPRQFNFIAAKVQRGTATFTTALAVARIAMQGLWHDMAEGAHSFHAARLNPRWRLTRVARIGNHVFYR</sequence>
<name>A0A255YBW6_9SPHN</name>